<proteinExistence type="predicted"/>
<comment type="caution">
    <text evidence="1">The sequence shown here is derived from an EMBL/GenBank/DDBJ whole genome shotgun (WGS) entry which is preliminary data.</text>
</comment>
<accession>A0AAE0P680</accession>
<protein>
    <submittedName>
        <fullName evidence="1">Uncharacterized protein</fullName>
    </submittedName>
</protein>
<reference evidence="1" key="1">
    <citation type="journal article" date="2023" name="Mol. Phylogenet. Evol.">
        <title>Genome-scale phylogeny and comparative genomics of the fungal order Sordariales.</title>
        <authorList>
            <person name="Hensen N."/>
            <person name="Bonometti L."/>
            <person name="Westerberg I."/>
            <person name="Brannstrom I.O."/>
            <person name="Guillou S."/>
            <person name="Cros-Aarteil S."/>
            <person name="Calhoun S."/>
            <person name="Haridas S."/>
            <person name="Kuo A."/>
            <person name="Mondo S."/>
            <person name="Pangilinan J."/>
            <person name="Riley R."/>
            <person name="LaButti K."/>
            <person name="Andreopoulos B."/>
            <person name="Lipzen A."/>
            <person name="Chen C."/>
            <person name="Yan M."/>
            <person name="Daum C."/>
            <person name="Ng V."/>
            <person name="Clum A."/>
            <person name="Steindorff A."/>
            <person name="Ohm R.A."/>
            <person name="Martin F."/>
            <person name="Silar P."/>
            <person name="Natvig D.O."/>
            <person name="Lalanne C."/>
            <person name="Gautier V."/>
            <person name="Ament-Velasquez S.L."/>
            <person name="Kruys A."/>
            <person name="Hutchinson M.I."/>
            <person name="Powell A.J."/>
            <person name="Barry K."/>
            <person name="Miller A.N."/>
            <person name="Grigoriev I.V."/>
            <person name="Debuchy R."/>
            <person name="Gladieux P."/>
            <person name="Hiltunen Thoren M."/>
            <person name="Johannesson H."/>
        </authorList>
    </citation>
    <scope>NUCLEOTIDE SEQUENCE</scope>
    <source>
        <strain evidence="1">CBS 232.78</strain>
    </source>
</reference>
<organism evidence="1 2">
    <name type="scientific">Podospora didyma</name>
    <dbReference type="NCBI Taxonomy" id="330526"/>
    <lineage>
        <taxon>Eukaryota</taxon>
        <taxon>Fungi</taxon>
        <taxon>Dikarya</taxon>
        <taxon>Ascomycota</taxon>
        <taxon>Pezizomycotina</taxon>
        <taxon>Sordariomycetes</taxon>
        <taxon>Sordariomycetidae</taxon>
        <taxon>Sordariales</taxon>
        <taxon>Podosporaceae</taxon>
        <taxon>Podospora</taxon>
    </lineage>
</organism>
<gene>
    <name evidence="1" type="ORF">B0H63DRAFT_33164</name>
</gene>
<sequence>MCMCDDGILVAPTHNPTVSRFHLDGVLIPSNNMFCVAWVLYSVKFARRPSTSVMTGCKGLAEATFEGRQARHFPKSQYTSSIAPTCVDISRPLCFGILRPRHKPMPMTLGSVLLHSRSTSVAARLIRQVSSEEQCWTEDARLEQADQRDHHARPQYIRRHWTCVSCGQNQASVIHRCLAANLPGSSEVDHLQKKARIAKTRPIQECLRFLVVSCQQLASCKSVDLEVMA</sequence>
<reference evidence="1" key="2">
    <citation type="submission" date="2023-06" db="EMBL/GenBank/DDBJ databases">
        <authorList>
            <consortium name="Lawrence Berkeley National Laboratory"/>
            <person name="Haridas S."/>
            <person name="Hensen N."/>
            <person name="Bonometti L."/>
            <person name="Westerberg I."/>
            <person name="Brannstrom I.O."/>
            <person name="Guillou S."/>
            <person name="Cros-Aarteil S."/>
            <person name="Calhoun S."/>
            <person name="Kuo A."/>
            <person name="Mondo S."/>
            <person name="Pangilinan J."/>
            <person name="Riley R."/>
            <person name="LaButti K."/>
            <person name="Andreopoulos B."/>
            <person name="Lipzen A."/>
            <person name="Chen C."/>
            <person name="Yanf M."/>
            <person name="Daum C."/>
            <person name="Ng V."/>
            <person name="Clum A."/>
            <person name="Steindorff A."/>
            <person name="Ohm R."/>
            <person name="Martin F."/>
            <person name="Silar P."/>
            <person name="Natvig D."/>
            <person name="Lalanne C."/>
            <person name="Gautier V."/>
            <person name="Ament-velasquez S.L."/>
            <person name="Kruys A."/>
            <person name="Hutchinson M.I."/>
            <person name="Powell A.J."/>
            <person name="Barry K."/>
            <person name="Miller A.N."/>
            <person name="Grigoriev I.V."/>
            <person name="Debuchy R."/>
            <person name="Gladieux P."/>
            <person name="Thoren M.H."/>
            <person name="Johannesson H."/>
        </authorList>
    </citation>
    <scope>NUCLEOTIDE SEQUENCE</scope>
    <source>
        <strain evidence="1">CBS 232.78</strain>
    </source>
</reference>
<keyword evidence="2" id="KW-1185">Reference proteome</keyword>
<name>A0AAE0P680_9PEZI</name>
<evidence type="ECO:0000313" key="2">
    <source>
        <dbReference type="Proteomes" id="UP001285441"/>
    </source>
</evidence>
<dbReference type="Proteomes" id="UP001285441">
    <property type="component" value="Unassembled WGS sequence"/>
</dbReference>
<dbReference type="AlphaFoldDB" id="A0AAE0P680"/>
<dbReference type="EMBL" id="JAULSW010000001">
    <property type="protein sequence ID" value="KAK3394040.1"/>
    <property type="molecule type" value="Genomic_DNA"/>
</dbReference>
<evidence type="ECO:0000313" key="1">
    <source>
        <dbReference type="EMBL" id="KAK3394040.1"/>
    </source>
</evidence>